<evidence type="ECO:0000259" key="3">
    <source>
        <dbReference type="Pfam" id="PF15902"/>
    </source>
</evidence>
<feature type="signal peptide" evidence="2">
    <location>
        <begin position="1"/>
        <end position="18"/>
    </location>
</feature>
<dbReference type="InterPro" id="IPR036278">
    <property type="entry name" value="Sialidase_sf"/>
</dbReference>
<sequence>MIYKKTNFILLVMLLASALVITGCSVKFNTNKNEGNNGGIYWSNSKGDIWQQKVLIPTTSGLPNSIGGVSVNDLVMDPSDNKALYLASFDNGLIYTYDGAGTWQIAKNLGQRTINAVAIDPNSKCIIYATTGNEVYKSTDCNRTWTRVYIDNNSTTAVSAVAVDHFDSAIIYIGTSRGEIIKSFDRGDTWQTLSSFKNKINKIIISPHDSRNLFVYIQGLGLERSSDGGNNWESLKENLKNFKNSANINDIIVSENTSGLIFLAAGGGLLKSSDNGNNWEEIKLITPSDSIINAMAVNPQNTQEIYYVTNTTFYRSLDGGENWKTIKMPTSAIGWKLLIDPKEPNIIYLGIKLPPKK</sequence>
<dbReference type="SUPFAM" id="SSF50939">
    <property type="entry name" value="Sialidases"/>
    <property type="match status" value="1"/>
</dbReference>
<dbReference type="AlphaFoldDB" id="A0A1J4T3W8"/>
<reference evidence="4 5" key="1">
    <citation type="journal article" date="2016" name="Environ. Microbiol.">
        <title>Genomic resolution of a cold subsurface aquifer community provides metabolic insights for novel microbes adapted to high CO concentrations.</title>
        <authorList>
            <person name="Probst A.J."/>
            <person name="Castelle C.J."/>
            <person name="Singh A."/>
            <person name="Brown C.T."/>
            <person name="Anantharaman K."/>
            <person name="Sharon I."/>
            <person name="Hug L.A."/>
            <person name="Burstein D."/>
            <person name="Emerson J.B."/>
            <person name="Thomas B.C."/>
            <person name="Banfield J.F."/>
        </authorList>
    </citation>
    <scope>NUCLEOTIDE SEQUENCE [LARGE SCALE GENOMIC DNA]</scope>
    <source>
        <strain evidence="4">CG1_02_37_44</strain>
    </source>
</reference>
<feature type="domain" description="Sortilin N-terminal" evidence="3">
    <location>
        <begin position="133"/>
        <end position="250"/>
    </location>
</feature>
<keyword evidence="1" id="KW-0677">Repeat</keyword>
<comment type="caution">
    <text evidence="4">The sequence shown here is derived from an EMBL/GenBank/DDBJ whole genome shotgun (WGS) entry which is preliminary data.</text>
</comment>
<name>A0A1J4T3W8_9BACT</name>
<dbReference type="EMBL" id="MNUU01000077">
    <property type="protein sequence ID" value="OIO06490.1"/>
    <property type="molecule type" value="Genomic_DNA"/>
</dbReference>
<dbReference type="Pfam" id="PF15902">
    <property type="entry name" value="Sortilin-Vps10"/>
    <property type="match status" value="1"/>
</dbReference>
<evidence type="ECO:0000256" key="1">
    <source>
        <dbReference type="ARBA" id="ARBA00022737"/>
    </source>
</evidence>
<dbReference type="CDD" id="cd15482">
    <property type="entry name" value="Sialidase_non-viral"/>
    <property type="match status" value="1"/>
</dbReference>
<organism evidence="4 5">
    <name type="scientific">Candidatus Falkowbacteria bacterium CG1_02_37_44</name>
    <dbReference type="NCBI Taxonomy" id="1805146"/>
    <lineage>
        <taxon>Bacteria</taxon>
        <taxon>Candidatus Falkowiibacteriota</taxon>
    </lineage>
</organism>
<evidence type="ECO:0000313" key="5">
    <source>
        <dbReference type="Proteomes" id="UP000183192"/>
    </source>
</evidence>
<accession>A0A1J4T3W8</accession>
<dbReference type="InterPro" id="IPR015943">
    <property type="entry name" value="WD40/YVTN_repeat-like_dom_sf"/>
</dbReference>
<dbReference type="SUPFAM" id="SSF110296">
    <property type="entry name" value="Oligoxyloglucan reducing end-specific cellobiohydrolase"/>
    <property type="match status" value="1"/>
</dbReference>
<keyword evidence="2" id="KW-0732">Signal</keyword>
<dbReference type="PANTHER" id="PTHR43739">
    <property type="entry name" value="XYLOGLUCANASE (EUROFUNG)"/>
    <property type="match status" value="1"/>
</dbReference>
<dbReference type="PROSITE" id="PS51257">
    <property type="entry name" value="PROKAR_LIPOPROTEIN"/>
    <property type="match status" value="1"/>
</dbReference>
<dbReference type="PANTHER" id="PTHR43739:SF5">
    <property type="entry name" value="EXO-ALPHA-SIALIDASE"/>
    <property type="match status" value="1"/>
</dbReference>
<dbReference type="Gene3D" id="2.130.10.10">
    <property type="entry name" value="YVTN repeat-like/Quinoprotein amine dehydrogenase"/>
    <property type="match status" value="3"/>
</dbReference>
<evidence type="ECO:0000313" key="4">
    <source>
        <dbReference type="EMBL" id="OIO06490.1"/>
    </source>
</evidence>
<evidence type="ECO:0000256" key="2">
    <source>
        <dbReference type="SAM" id="SignalP"/>
    </source>
</evidence>
<feature type="chain" id="PRO_5012904734" description="Sortilin N-terminal domain-containing protein" evidence="2">
    <location>
        <begin position="19"/>
        <end position="357"/>
    </location>
</feature>
<dbReference type="STRING" id="1805146.AUJ27_04075"/>
<proteinExistence type="predicted"/>
<dbReference type="Proteomes" id="UP000183192">
    <property type="component" value="Unassembled WGS sequence"/>
</dbReference>
<gene>
    <name evidence="4" type="ORF">AUJ27_04075</name>
</gene>
<dbReference type="InterPro" id="IPR031778">
    <property type="entry name" value="Sortilin_N"/>
</dbReference>
<dbReference type="InterPro" id="IPR052025">
    <property type="entry name" value="Xyloglucanase_GH74"/>
</dbReference>
<protein>
    <recommendedName>
        <fullName evidence="3">Sortilin N-terminal domain-containing protein</fullName>
    </recommendedName>
</protein>
<dbReference type="GO" id="GO:0010411">
    <property type="term" value="P:xyloglucan metabolic process"/>
    <property type="evidence" value="ECO:0007669"/>
    <property type="project" value="TreeGrafter"/>
</dbReference>